<dbReference type="GO" id="GO:0046872">
    <property type="term" value="F:metal ion binding"/>
    <property type="evidence" value="ECO:0007669"/>
    <property type="project" value="UniProtKB-KW"/>
</dbReference>
<evidence type="ECO:0000256" key="3">
    <source>
        <dbReference type="ARBA" id="ARBA00022485"/>
    </source>
</evidence>
<dbReference type="PROSITE" id="PS51379">
    <property type="entry name" value="4FE4S_FER_2"/>
    <property type="match status" value="2"/>
</dbReference>
<comment type="cofactor">
    <cofactor evidence="1">
        <name>FAD</name>
        <dbReference type="ChEBI" id="CHEBI:57692"/>
    </cofactor>
</comment>
<dbReference type="Pfam" id="PF02662">
    <property type="entry name" value="FlpD"/>
    <property type="match status" value="1"/>
</dbReference>
<evidence type="ECO:0000256" key="1">
    <source>
        <dbReference type="ARBA" id="ARBA00001974"/>
    </source>
</evidence>
<proteinExistence type="inferred from homology"/>
<keyword evidence="4" id="KW-0285">Flavoprotein</keyword>
<evidence type="ECO:0000259" key="10">
    <source>
        <dbReference type="PROSITE" id="PS51379"/>
    </source>
</evidence>
<dbReference type="InterPro" id="IPR039650">
    <property type="entry name" value="HdrA-like"/>
</dbReference>
<dbReference type="PRINTS" id="PR00411">
    <property type="entry name" value="PNDRDTASEI"/>
</dbReference>
<evidence type="ECO:0000256" key="4">
    <source>
        <dbReference type="ARBA" id="ARBA00022630"/>
    </source>
</evidence>
<dbReference type="SUPFAM" id="SSF51905">
    <property type="entry name" value="FAD/NAD(P)-binding domain"/>
    <property type="match status" value="1"/>
</dbReference>
<name>A0A832EJV4_9BACT</name>
<dbReference type="EMBL" id="DSTK01000035">
    <property type="protein sequence ID" value="HFK97914.1"/>
    <property type="molecule type" value="Genomic_DNA"/>
</dbReference>
<evidence type="ECO:0000256" key="8">
    <source>
        <dbReference type="ARBA" id="ARBA00023004"/>
    </source>
</evidence>
<dbReference type="InterPro" id="IPR003953">
    <property type="entry name" value="FAD-dep_OxRdtase_2_FAD-bd"/>
</dbReference>
<evidence type="ECO:0000256" key="5">
    <source>
        <dbReference type="ARBA" id="ARBA00022723"/>
    </source>
</evidence>
<dbReference type="PANTHER" id="PTHR43498:SF1">
    <property type="entry name" value="COB--COM HETERODISULFIDE REDUCTASE IRON-SULFUR SUBUNIT A"/>
    <property type="match status" value="1"/>
</dbReference>
<evidence type="ECO:0000256" key="6">
    <source>
        <dbReference type="ARBA" id="ARBA00022827"/>
    </source>
</evidence>
<sequence>MSGIGVYICHCGQNIAGVIDVETLRRRVARGSAAAVVKTNVFCCSEPGQKEIREDIAEHGLERVLVAACSPRLHEVTFRRTIAQAGLNPYLLEMANIREQCAWVHRGPDAQGKALDLILMGLARLARLVPLQDRIVPVTRRALVVGGGVGGLSAALELADCGVPVVVVEKSATLGGQALQWNIAVPDVDPLSCFVRPLITRAHLHPRIRVLEASTLEEVRGYVGRFSASIRGPAGPCTEEAGALVVATGFEPYTPELSRYPFAALPQVMTSVHLEELFRKDGPSALQGIRTVAFLQCVGSRLDDEYPHCSRLCCAVTLKQALALRALGMDVRVFHRDIRLYDKNQEEALYGRARREGVQFHRGVLKAVEGDAAGGLILHWHDEFLQEDVRFAVDRLICAVGLRPRSDAESLRRVLRLAASSDGFLLEAHPKLHPLESAVEGVFLAGSCQGPKDVRETVAASVGAAAKAYQLLCKDALQLDGMIAVIDRDRCVGCGTCAAECPYQAIVLREDEQGALKAHIETAACKGCGVCAGACPTEAADHLGYPLEALKAMVDAALADHAGEKILAFCCHWCAYAGADAAGVSRLPYPTHVRIVRVPCSGRISPRLVLHAFKKGAGRVMVAGCHPPGDCHYISGNVRFESRVPRLRKLLSKKGYDPDRFSYHWISATEGPQFQQIVRRLAEGLPAAIPS</sequence>
<feature type="domain" description="4Fe-4S ferredoxin-type" evidence="10">
    <location>
        <begin position="516"/>
        <end position="545"/>
    </location>
</feature>
<gene>
    <name evidence="11" type="ORF">ENS06_11430</name>
</gene>
<evidence type="ECO:0000256" key="7">
    <source>
        <dbReference type="ARBA" id="ARBA00023002"/>
    </source>
</evidence>
<keyword evidence="3" id="KW-0004">4Fe-4S</keyword>
<dbReference type="AlphaFoldDB" id="A0A832EJV4"/>
<protein>
    <submittedName>
        <fullName evidence="11">Hydrogenase iron-sulfur subunit</fullName>
    </submittedName>
</protein>
<dbReference type="Gene3D" id="3.50.50.60">
    <property type="entry name" value="FAD/NAD(P)-binding domain"/>
    <property type="match status" value="3"/>
</dbReference>
<reference evidence="11" key="1">
    <citation type="journal article" date="2020" name="mSystems">
        <title>Genome- and Community-Level Interaction Insights into Carbon Utilization and Element Cycling Functions of Hydrothermarchaeota in Hydrothermal Sediment.</title>
        <authorList>
            <person name="Zhou Z."/>
            <person name="Liu Y."/>
            <person name="Xu W."/>
            <person name="Pan J."/>
            <person name="Luo Z.H."/>
            <person name="Li M."/>
        </authorList>
    </citation>
    <scope>NUCLEOTIDE SEQUENCE [LARGE SCALE GENOMIC DNA]</scope>
    <source>
        <strain evidence="11">SpSt-456</strain>
    </source>
</reference>
<dbReference type="PRINTS" id="PR00368">
    <property type="entry name" value="FADPNR"/>
</dbReference>
<dbReference type="InterPro" id="IPR017896">
    <property type="entry name" value="4Fe4S_Fe-S-bd"/>
</dbReference>
<dbReference type="PANTHER" id="PTHR43498">
    <property type="entry name" value="FERREDOXIN:COB-COM HETERODISULFIDE REDUCTASE SUBUNIT A"/>
    <property type="match status" value="1"/>
</dbReference>
<dbReference type="InterPro" id="IPR003813">
    <property type="entry name" value="MvhD/FlpD"/>
</dbReference>
<dbReference type="Pfam" id="PF12838">
    <property type="entry name" value="Fer4_7"/>
    <property type="match status" value="1"/>
</dbReference>
<accession>A0A832EJV4</accession>
<dbReference type="SUPFAM" id="SSF54862">
    <property type="entry name" value="4Fe-4S ferredoxins"/>
    <property type="match status" value="1"/>
</dbReference>
<feature type="domain" description="4Fe-4S ferredoxin-type" evidence="10">
    <location>
        <begin position="482"/>
        <end position="511"/>
    </location>
</feature>
<keyword evidence="5" id="KW-0479">Metal-binding</keyword>
<keyword evidence="8" id="KW-0408">Iron</keyword>
<dbReference type="GO" id="GO:0051539">
    <property type="term" value="F:4 iron, 4 sulfur cluster binding"/>
    <property type="evidence" value="ECO:0007669"/>
    <property type="project" value="UniProtKB-KW"/>
</dbReference>
<dbReference type="Pfam" id="PF00890">
    <property type="entry name" value="FAD_binding_2"/>
    <property type="match status" value="1"/>
</dbReference>
<evidence type="ECO:0000313" key="11">
    <source>
        <dbReference type="EMBL" id="HFK97914.1"/>
    </source>
</evidence>
<keyword evidence="7" id="KW-0560">Oxidoreductase</keyword>
<keyword evidence="9" id="KW-0411">Iron-sulfur</keyword>
<evidence type="ECO:0000256" key="2">
    <source>
        <dbReference type="ARBA" id="ARBA00006561"/>
    </source>
</evidence>
<keyword evidence="6" id="KW-0274">FAD</keyword>
<dbReference type="GO" id="GO:0016491">
    <property type="term" value="F:oxidoreductase activity"/>
    <property type="evidence" value="ECO:0007669"/>
    <property type="project" value="UniProtKB-KW"/>
</dbReference>
<dbReference type="Pfam" id="PF07992">
    <property type="entry name" value="Pyr_redox_2"/>
    <property type="match status" value="1"/>
</dbReference>
<comment type="caution">
    <text evidence="11">The sequence shown here is derived from an EMBL/GenBank/DDBJ whole genome shotgun (WGS) entry which is preliminary data.</text>
</comment>
<organism evidence="11">
    <name type="scientific">Desulfacinum infernum</name>
    <dbReference type="NCBI Taxonomy" id="35837"/>
    <lineage>
        <taxon>Bacteria</taxon>
        <taxon>Pseudomonadati</taxon>
        <taxon>Thermodesulfobacteriota</taxon>
        <taxon>Syntrophobacteria</taxon>
        <taxon>Syntrophobacterales</taxon>
        <taxon>Syntrophobacteraceae</taxon>
        <taxon>Desulfacinum</taxon>
    </lineage>
</organism>
<dbReference type="InterPro" id="IPR036188">
    <property type="entry name" value="FAD/NAD-bd_sf"/>
</dbReference>
<evidence type="ECO:0000256" key="9">
    <source>
        <dbReference type="ARBA" id="ARBA00023014"/>
    </source>
</evidence>
<comment type="similarity">
    <text evidence="2">Belongs to the HdrA family.</text>
</comment>
<dbReference type="InterPro" id="IPR023753">
    <property type="entry name" value="FAD/NAD-binding_dom"/>
</dbReference>
<dbReference type="PROSITE" id="PS00198">
    <property type="entry name" value="4FE4S_FER_1"/>
    <property type="match status" value="2"/>
</dbReference>
<dbReference type="InterPro" id="IPR017900">
    <property type="entry name" value="4Fe4S_Fe_S_CS"/>
</dbReference>
<dbReference type="Gene3D" id="3.30.70.20">
    <property type="match status" value="1"/>
</dbReference>